<evidence type="ECO:0000313" key="2">
    <source>
        <dbReference type="EMBL" id="RWX21183.1"/>
    </source>
</evidence>
<dbReference type="InterPro" id="IPR035437">
    <property type="entry name" value="SNase_OB-fold_sf"/>
</dbReference>
<dbReference type="RefSeq" id="WP_128412711.1">
    <property type="nucleotide sequence ID" value="NZ_CP090090.1"/>
</dbReference>
<evidence type="ECO:0000313" key="3">
    <source>
        <dbReference type="Proteomes" id="UP000283817"/>
    </source>
</evidence>
<name>A0A444HIF0_RHILE</name>
<accession>A0A444HIF0</accession>
<evidence type="ECO:0008006" key="4">
    <source>
        <dbReference type="Google" id="ProtNLM"/>
    </source>
</evidence>
<comment type="caution">
    <text evidence="2">The sequence shown here is derived from an EMBL/GenBank/DDBJ whole genome shotgun (WGS) entry which is preliminary data.</text>
</comment>
<dbReference type="Proteomes" id="UP000283817">
    <property type="component" value="Unassembled WGS sequence"/>
</dbReference>
<proteinExistence type="predicted"/>
<feature type="region of interest" description="Disordered" evidence="1">
    <location>
        <begin position="1"/>
        <end position="23"/>
    </location>
</feature>
<feature type="compositionally biased region" description="Basic residues" evidence="1">
    <location>
        <begin position="1"/>
        <end position="20"/>
    </location>
</feature>
<organism evidence="2 3">
    <name type="scientific">Rhizobium leguminosarum</name>
    <dbReference type="NCBI Taxonomy" id="384"/>
    <lineage>
        <taxon>Bacteria</taxon>
        <taxon>Pseudomonadati</taxon>
        <taxon>Pseudomonadota</taxon>
        <taxon>Alphaproteobacteria</taxon>
        <taxon>Hyphomicrobiales</taxon>
        <taxon>Rhizobiaceae</taxon>
        <taxon>Rhizobium/Agrobacterium group</taxon>
        <taxon>Rhizobium</taxon>
    </lineage>
</organism>
<feature type="region of interest" description="Disordered" evidence="1">
    <location>
        <begin position="66"/>
        <end position="106"/>
    </location>
</feature>
<dbReference type="AlphaFoldDB" id="A0A444HIF0"/>
<dbReference type="EMBL" id="SBHX01000120">
    <property type="protein sequence ID" value="RWX21183.1"/>
    <property type="molecule type" value="Genomic_DNA"/>
</dbReference>
<gene>
    <name evidence="2" type="ORF">EHI47_37085</name>
</gene>
<reference evidence="2 3" key="1">
    <citation type="submission" date="2019-01" db="EMBL/GenBank/DDBJ databases">
        <title>RHIZO-ID as a novel technology for direct rhizobia identification.</title>
        <authorList>
            <person name="De Meyer S.E."/>
        </authorList>
    </citation>
    <scope>NUCLEOTIDE SEQUENCE [LARGE SCALE GENOMIC DNA]</scope>
    <source>
        <strain evidence="2 3">WSM448</strain>
    </source>
</reference>
<feature type="compositionally biased region" description="Low complexity" evidence="1">
    <location>
        <begin position="91"/>
        <end position="102"/>
    </location>
</feature>
<feature type="compositionally biased region" description="Basic and acidic residues" evidence="1">
    <location>
        <begin position="66"/>
        <end position="77"/>
    </location>
</feature>
<evidence type="ECO:0000256" key="1">
    <source>
        <dbReference type="SAM" id="MobiDB-lite"/>
    </source>
</evidence>
<dbReference type="SUPFAM" id="SSF50199">
    <property type="entry name" value="Staphylococcal nuclease"/>
    <property type="match status" value="1"/>
</dbReference>
<protein>
    <recommendedName>
        <fullName evidence="4">Nuclease</fullName>
    </recommendedName>
</protein>
<sequence>MAKTATRGRRKAPARGKSKARSSGGGLLPWAVIGIAAIGGIVAHDHWKSIQPMLARQSTPIARETAEQKPLVRKDVPPKQMALAAPTPKAVSPVSQSQSQSQPLPPAAIPTPMIQPIKAVPSPASPAVSETGRVAFGYCGQGAHINCVGDGGVFWYKGEKIVIADMASPVVDQARCDGERRVAFAAKSRLLALLNAGPFTMNAAGKTEPSGTPRVVSRDGRSFGAQLINEGLARKPGAAGGAWCA</sequence>